<evidence type="ECO:0000313" key="2">
    <source>
        <dbReference type="EMBL" id="GHF53002.1"/>
    </source>
</evidence>
<accession>A0A8H9MDK4</accession>
<gene>
    <name evidence="2" type="ORF">GCM10017566_27980</name>
</gene>
<dbReference type="PROSITE" id="PS50801">
    <property type="entry name" value="STAS"/>
    <property type="match status" value="1"/>
</dbReference>
<dbReference type="Proteomes" id="UP000658656">
    <property type="component" value="Unassembled WGS sequence"/>
</dbReference>
<protein>
    <recommendedName>
        <fullName evidence="1">STAS domain-containing protein</fullName>
    </recommendedName>
</protein>
<feature type="domain" description="STAS" evidence="1">
    <location>
        <begin position="17"/>
        <end position="118"/>
    </location>
</feature>
<evidence type="ECO:0000313" key="3">
    <source>
        <dbReference type="Proteomes" id="UP000658656"/>
    </source>
</evidence>
<evidence type="ECO:0000259" key="1">
    <source>
        <dbReference type="PROSITE" id="PS50801"/>
    </source>
</evidence>
<dbReference type="SUPFAM" id="SSF52091">
    <property type="entry name" value="SpoIIaa-like"/>
    <property type="match status" value="1"/>
</dbReference>
<dbReference type="PANTHER" id="PTHR33495:SF2">
    <property type="entry name" value="ANTI-SIGMA FACTOR ANTAGONIST TM_1081-RELATED"/>
    <property type="match status" value="1"/>
</dbReference>
<keyword evidence="3" id="KW-1185">Reference proteome</keyword>
<dbReference type="InterPro" id="IPR058548">
    <property type="entry name" value="MlaB-like_STAS"/>
</dbReference>
<dbReference type="GO" id="GO:0043856">
    <property type="term" value="F:anti-sigma factor antagonist activity"/>
    <property type="evidence" value="ECO:0007669"/>
    <property type="project" value="TreeGrafter"/>
</dbReference>
<reference evidence="2" key="2">
    <citation type="submission" date="2020-09" db="EMBL/GenBank/DDBJ databases">
        <authorList>
            <person name="Sun Q."/>
            <person name="Zhou Y."/>
        </authorList>
    </citation>
    <scope>NUCLEOTIDE SEQUENCE</scope>
    <source>
        <strain evidence="2">CGMCC 4.7679</strain>
    </source>
</reference>
<dbReference type="AlphaFoldDB" id="A0A8H9MDK4"/>
<reference evidence="2" key="1">
    <citation type="journal article" date="2014" name="Int. J. Syst. Evol. Microbiol.">
        <title>Complete genome sequence of Corynebacterium casei LMG S-19264T (=DSM 44701T), isolated from a smear-ripened cheese.</title>
        <authorList>
            <consortium name="US DOE Joint Genome Institute (JGI-PGF)"/>
            <person name="Walter F."/>
            <person name="Albersmeier A."/>
            <person name="Kalinowski J."/>
            <person name="Ruckert C."/>
        </authorList>
    </citation>
    <scope>NUCLEOTIDE SEQUENCE</scope>
    <source>
        <strain evidence="2">CGMCC 4.7679</strain>
    </source>
</reference>
<organism evidence="2 3">
    <name type="scientific">Amycolatopsis bartoniae</name>
    <dbReference type="NCBI Taxonomy" id="941986"/>
    <lineage>
        <taxon>Bacteria</taxon>
        <taxon>Bacillati</taxon>
        <taxon>Actinomycetota</taxon>
        <taxon>Actinomycetes</taxon>
        <taxon>Pseudonocardiales</taxon>
        <taxon>Pseudonocardiaceae</taxon>
        <taxon>Amycolatopsis</taxon>
    </lineage>
</organism>
<sequence length="118" mass="12628">MAAPGPRLRVRVEWPLPAVVVVRVEGEVDLLTGPQLWSALREQAASRPEVLVLDLADVWFFGARGLELLLSAQALLAHGDGVLRLASPSHAVMRTLGVLGMAAGFETCVRALAPVVER</sequence>
<dbReference type="InterPro" id="IPR036513">
    <property type="entry name" value="STAS_dom_sf"/>
</dbReference>
<dbReference type="Pfam" id="PF13466">
    <property type="entry name" value="STAS_2"/>
    <property type="match status" value="1"/>
</dbReference>
<dbReference type="InterPro" id="IPR002645">
    <property type="entry name" value="STAS_dom"/>
</dbReference>
<name>A0A8H9MDK4_9PSEU</name>
<proteinExistence type="predicted"/>
<dbReference type="PANTHER" id="PTHR33495">
    <property type="entry name" value="ANTI-SIGMA FACTOR ANTAGONIST TM_1081-RELATED-RELATED"/>
    <property type="match status" value="1"/>
</dbReference>
<dbReference type="EMBL" id="BNAV01000003">
    <property type="protein sequence ID" value="GHF53002.1"/>
    <property type="molecule type" value="Genomic_DNA"/>
</dbReference>
<comment type="caution">
    <text evidence="2">The sequence shown here is derived from an EMBL/GenBank/DDBJ whole genome shotgun (WGS) entry which is preliminary data.</text>
</comment>
<dbReference type="Gene3D" id="3.30.750.24">
    <property type="entry name" value="STAS domain"/>
    <property type="match status" value="1"/>
</dbReference>